<dbReference type="Proteomes" id="UP000284548">
    <property type="component" value="Unassembled WGS sequence"/>
</dbReference>
<dbReference type="EMBL" id="QRKB01000054">
    <property type="protein sequence ID" value="RHH76531.1"/>
    <property type="molecule type" value="Genomic_DNA"/>
</dbReference>
<dbReference type="AlphaFoldDB" id="A0A414XRI2"/>
<name>A0A414XRI2_9BACT</name>
<protein>
    <submittedName>
        <fullName evidence="1">Uncharacterized protein</fullName>
    </submittedName>
</protein>
<proteinExistence type="predicted"/>
<comment type="caution">
    <text evidence="1">The sequence shown here is derived from an EMBL/GenBank/DDBJ whole genome shotgun (WGS) entry which is preliminary data.</text>
</comment>
<gene>
    <name evidence="1" type="ORF">DW192_14370</name>
</gene>
<evidence type="ECO:0000313" key="1">
    <source>
        <dbReference type="EMBL" id="RHH76531.1"/>
    </source>
</evidence>
<reference evidence="1 2" key="1">
    <citation type="submission" date="2018-08" db="EMBL/GenBank/DDBJ databases">
        <title>A genome reference for cultivated species of the human gut microbiota.</title>
        <authorList>
            <person name="Zou Y."/>
            <person name="Xue W."/>
            <person name="Luo G."/>
        </authorList>
    </citation>
    <scope>NUCLEOTIDE SEQUENCE [LARGE SCALE GENOMIC DNA]</scope>
    <source>
        <strain evidence="1 2">AM16-54</strain>
    </source>
</reference>
<evidence type="ECO:0000313" key="2">
    <source>
        <dbReference type="Proteomes" id="UP000284548"/>
    </source>
</evidence>
<sequence length="64" mass="7568">MMKAACDATYEKKIETSVLFVTYLIKNEKRCQETLFSPFFFVSLPYKTNNSHNLWEKVKKVAKE</sequence>
<organism evidence="1 2">
    <name type="scientific">Segatella copri</name>
    <dbReference type="NCBI Taxonomy" id="165179"/>
    <lineage>
        <taxon>Bacteria</taxon>
        <taxon>Pseudomonadati</taxon>
        <taxon>Bacteroidota</taxon>
        <taxon>Bacteroidia</taxon>
        <taxon>Bacteroidales</taxon>
        <taxon>Prevotellaceae</taxon>
        <taxon>Segatella</taxon>
    </lineage>
</organism>
<accession>A0A414XRI2</accession>